<dbReference type="InterPro" id="IPR021109">
    <property type="entry name" value="Peptidase_aspartic_dom_sf"/>
</dbReference>
<proteinExistence type="predicted"/>
<keyword evidence="2" id="KW-1185">Reference proteome</keyword>
<reference evidence="1 2" key="1">
    <citation type="journal article" date="2022" name="Nat. Genet.">
        <title>Improved pea reference genome and pan-genome highlight genomic features and evolutionary characteristics.</title>
        <authorList>
            <person name="Yang T."/>
            <person name="Liu R."/>
            <person name="Luo Y."/>
            <person name="Hu S."/>
            <person name="Wang D."/>
            <person name="Wang C."/>
            <person name="Pandey M.K."/>
            <person name="Ge S."/>
            <person name="Xu Q."/>
            <person name="Li N."/>
            <person name="Li G."/>
            <person name="Huang Y."/>
            <person name="Saxena R.K."/>
            <person name="Ji Y."/>
            <person name="Li M."/>
            <person name="Yan X."/>
            <person name="He Y."/>
            <person name="Liu Y."/>
            <person name="Wang X."/>
            <person name="Xiang C."/>
            <person name="Varshney R.K."/>
            <person name="Ding H."/>
            <person name="Gao S."/>
            <person name="Zong X."/>
        </authorList>
    </citation>
    <scope>NUCLEOTIDE SEQUENCE [LARGE SCALE GENOMIC DNA]</scope>
    <source>
        <strain evidence="1 2">cv. Zhongwan 6</strain>
    </source>
</reference>
<dbReference type="AlphaFoldDB" id="A0A9D4YEJ7"/>
<organism evidence="1 2">
    <name type="scientific">Pisum sativum</name>
    <name type="common">Garden pea</name>
    <name type="synonym">Lathyrus oleraceus</name>
    <dbReference type="NCBI Taxonomy" id="3888"/>
    <lineage>
        <taxon>Eukaryota</taxon>
        <taxon>Viridiplantae</taxon>
        <taxon>Streptophyta</taxon>
        <taxon>Embryophyta</taxon>
        <taxon>Tracheophyta</taxon>
        <taxon>Spermatophyta</taxon>
        <taxon>Magnoliopsida</taxon>
        <taxon>eudicotyledons</taxon>
        <taxon>Gunneridae</taxon>
        <taxon>Pentapetalae</taxon>
        <taxon>rosids</taxon>
        <taxon>fabids</taxon>
        <taxon>Fabales</taxon>
        <taxon>Fabaceae</taxon>
        <taxon>Papilionoideae</taxon>
        <taxon>50 kb inversion clade</taxon>
        <taxon>NPAAA clade</taxon>
        <taxon>Hologalegina</taxon>
        <taxon>IRL clade</taxon>
        <taxon>Fabeae</taxon>
        <taxon>Lathyrus</taxon>
    </lineage>
</organism>
<dbReference type="PANTHER" id="PTHR32108">
    <property type="entry name" value="DNA-DIRECTED RNA POLYMERASE SUBUNIT ALPHA"/>
    <property type="match status" value="1"/>
</dbReference>
<dbReference type="PANTHER" id="PTHR32108:SF9">
    <property type="entry name" value="REVERSE TRANSCRIPTASE RNASE H-LIKE DOMAIN-CONTAINING PROTEIN"/>
    <property type="match status" value="1"/>
</dbReference>
<dbReference type="PROSITE" id="PS00141">
    <property type="entry name" value="ASP_PROTEASE"/>
    <property type="match status" value="1"/>
</dbReference>
<protein>
    <submittedName>
        <fullName evidence="1">Uncharacterized protein</fullName>
    </submittedName>
</protein>
<dbReference type="Gene3D" id="2.40.70.10">
    <property type="entry name" value="Acid Proteases"/>
    <property type="match status" value="1"/>
</dbReference>
<dbReference type="EMBL" id="JAMSHJ010000002">
    <property type="protein sequence ID" value="KAI5436090.1"/>
    <property type="molecule type" value="Genomic_DNA"/>
</dbReference>
<name>A0A9D4YEJ7_PEA</name>
<dbReference type="GO" id="GO:0006508">
    <property type="term" value="P:proteolysis"/>
    <property type="evidence" value="ECO:0007669"/>
    <property type="project" value="InterPro"/>
</dbReference>
<sequence>MKANDDDEVLRLIKRSEFNVVEQLLQTPSKNFVLSLLLNYEAHREVLQRVLEQAYVEQDVTVDQFDHIVANITSCNNLSFCDEELPEEGRNHNLALHISMNCKEDALSNVLVDTGSSLNVLPKSTLSKLSYQGAPMRYSGVIVKAFDGTRKTVIGLVNLPVKIGLSDFQITFQVMDINPPYNCLLGRPWIHEVGVVTSTLHQKLKFVKNGKLVIVGGEKALLVSHLSSFSYVEDEDEVGTPFQALSIAAKKRVGEPMSSVKDAQKIVEEGVVDQWGCVVEVSDNRGRTGLGFQKGSSTARSKEVQLSFHSGGFIHGNEQHLAIVLGHSEEEDCTNFVTDGKTCNNWTTVDIPVILHRSKLVPNPIEYNDPSPSPNFEFPVFEAEEKSDVEVSDELSRLLEQDEKIIQLFEEKIKLVNLGSEDDVKEVKIGSRLRPDAKKGLIDLLREYLDVFAWSYQDMPGLDSEIVEHILSLKP</sequence>
<dbReference type="SUPFAM" id="SSF50630">
    <property type="entry name" value="Acid proteases"/>
    <property type="match status" value="1"/>
</dbReference>
<dbReference type="InterPro" id="IPR001969">
    <property type="entry name" value="Aspartic_peptidase_AS"/>
</dbReference>
<comment type="caution">
    <text evidence="1">The sequence shown here is derived from an EMBL/GenBank/DDBJ whole genome shotgun (WGS) entry which is preliminary data.</text>
</comment>
<evidence type="ECO:0000313" key="1">
    <source>
        <dbReference type="EMBL" id="KAI5436090.1"/>
    </source>
</evidence>
<accession>A0A9D4YEJ7</accession>
<gene>
    <name evidence="1" type="ORF">KIW84_022511</name>
</gene>
<dbReference type="CDD" id="cd00303">
    <property type="entry name" value="retropepsin_like"/>
    <property type="match status" value="1"/>
</dbReference>
<dbReference type="Gramene" id="Psat02G0251100-T1">
    <property type="protein sequence ID" value="KAI5436090.1"/>
    <property type="gene ID" value="KIW84_022511"/>
</dbReference>
<dbReference type="Proteomes" id="UP001058974">
    <property type="component" value="Chromosome 2"/>
</dbReference>
<dbReference type="GO" id="GO:0004190">
    <property type="term" value="F:aspartic-type endopeptidase activity"/>
    <property type="evidence" value="ECO:0007669"/>
    <property type="project" value="InterPro"/>
</dbReference>
<evidence type="ECO:0000313" key="2">
    <source>
        <dbReference type="Proteomes" id="UP001058974"/>
    </source>
</evidence>